<dbReference type="InterPro" id="IPR022085">
    <property type="entry name" value="OpdG"/>
</dbReference>
<dbReference type="PANTHER" id="PTHR38797">
    <property type="entry name" value="NUCLEAR PORE COMPLEX PROTEIN NUP85-RELATED"/>
    <property type="match status" value="1"/>
</dbReference>
<dbReference type="STRING" id="1450537.A0A395I1C2"/>
<dbReference type="InterPro" id="IPR053204">
    <property type="entry name" value="Oxopyrrolidines_Biosynth-assoc"/>
</dbReference>
<dbReference type="RefSeq" id="XP_025553014.1">
    <property type="nucleotide sequence ID" value="XM_025697596.1"/>
</dbReference>
<dbReference type="GeneID" id="37201885"/>
<accession>A0A395I1C2</accession>
<keyword evidence="3" id="KW-1185">Reference proteome</keyword>
<evidence type="ECO:0000256" key="1">
    <source>
        <dbReference type="SAM" id="MobiDB-lite"/>
    </source>
</evidence>
<protein>
    <submittedName>
        <fullName evidence="2">Uncharacterized protein</fullName>
    </submittedName>
</protein>
<dbReference type="VEuPathDB" id="FungiDB:BO97DRAFT_433397"/>
<name>A0A395I1C2_ASPHC</name>
<organism evidence="2 3">
    <name type="scientific">Aspergillus homomorphus (strain CBS 101889)</name>
    <dbReference type="NCBI Taxonomy" id="1450537"/>
    <lineage>
        <taxon>Eukaryota</taxon>
        <taxon>Fungi</taxon>
        <taxon>Dikarya</taxon>
        <taxon>Ascomycota</taxon>
        <taxon>Pezizomycotina</taxon>
        <taxon>Eurotiomycetes</taxon>
        <taxon>Eurotiomycetidae</taxon>
        <taxon>Eurotiales</taxon>
        <taxon>Aspergillaceae</taxon>
        <taxon>Aspergillus</taxon>
        <taxon>Aspergillus subgen. Circumdati</taxon>
    </lineage>
</organism>
<sequence>MTAKAMTATTWTPTTAESATSVLTSSPSAVSTSGLGGELGHLWHRIVNLAAQNPHHHDKLVDLLVDMAHLPTVIITTASPSLLPPDEAEDEPRNHQQQQQPVHLYDRQVWRDLPLLGWEIRWYWDTSIPARGSTNKTSRDAEPVFYVIGVWLVLVTFRTALETPRTPREERDEDGDALEAWVPAAAAWIEVLGAEIYEWEEEFPAGPLRGAPGSGGPLWNGKHGFCRESWRLWRERFGEISCLEWVEVGIRSVARKAELMMREIENGEVV</sequence>
<dbReference type="PANTHER" id="PTHR38797:SF4">
    <property type="entry name" value="NUCLEAR PORE COMPLEX PROTEIN NUP85"/>
    <property type="match status" value="1"/>
</dbReference>
<dbReference type="Pfam" id="PF12311">
    <property type="entry name" value="DUF3632"/>
    <property type="match status" value="1"/>
</dbReference>
<dbReference type="Proteomes" id="UP000248961">
    <property type="component" value="Unassembled WGS sequence"/>
</dbReference>
<dbReference type="OrthoDB" id="3350591at2759"/>
<dbReference type="EMBL" id="KZ824277">
    <property type="protein sequence ID" value="RAL13860.1"/>
    <property type="molecule type" value="Genomic_DNA"/>
</dbReference>
<reference evidence="2 3" key="1">
    <citation type="submission" date="2018-02" db="EMBL/GenBank/DDBJ databases">
        <title>The genomes of Aspergillus section Nigri reveals drivers in fungal speciation.</title>
        <authorList>
            <consortium name="DOE Joint Genome Institute"/>
            <person name="Vesth T.C."/>
            <person name="Nybo J."/>
            <person name="Theobald S."/>
            <person name="Brandl J."/>
            <person name="Frisvad J.C."/>
            <person name="Nielsen K.F."/>
            <person name="Lyhne E.K."/>
            <person name="Kogle M.E."/>
            <person name="Kuo A."/>
            <person name="Riley R."/>
            <person name="Clum A."/>
            <person name="Nolan M."/>
            <person name="Lipzen A."/>
            <person name="Salamov A."/>
            <person name="Henrissat B."/>
            <person name="Wiebenga A."/>
            <person name="De vries R.P."/>
            <person name="Grigoriev I.V."/>
            <person name="Mortensen U.H."/>
            <person name="Andersen M.R."/>
            <person name="Baker S.E."/>
        </authorList>
    </citation>
    <scope>NUCLEOTIDE SEQUENCE [LARGE SCALE GENOMIC DNA]</scope>
    <source>
        <strain evidence="2 3">CBS 101889</strain>
    </source>
</reference>
<feature type="region of interest" description="Disordered" evidence="1">
    <location>
        <begin position="80"/>
        <end position="101"/>
    </location>
</feature>
<proteinExistence type="predicted"/>
<evidence type="ECO:0000313" key="2">
    <source>
        <dbReference type="EMBL" id="RAL13860.1"/>
    </source>
</evidence>
<evidence type="ECO:0000313" key="3">
    <source>
        <dbReference type="Proteomes" id="UP000248961"/>
    </source>
</evidence>
<gene>
    <name evidence="2" type="ORF">BO97DRAFT_433397</name>
</gene>
<dbReference type="AlphaFoldDB" id="A0A395I1C2"/>